<name>W7TKV1_9STRA</name>
<feature type="repeat" description="WD" evidence="3">
    <location>
        <begin position="205"/>
        <end position="223"/>
    </location>
</feature>
<accession>W7TKV1</accession>
<feature type="compositionally biased region" description="Low complexity" evidence="4">
    <location>
        <begin position="249"/>
        <end position="258"/>
    </location>
</feature>
<gene>
    <name evidence="5" type="ORF">Naga_100424g2</name>
</gene>
<dbReference type="Pfam" id="PF00400">
    <property type="entry name" value="WD40"/>
    <property type="match status" value="2"/>
</dbReference>
<proteinExistence type="predicted"/>
<comment type="caution">
    <text evidence="5">The sequence shown here is derived from an EMBL/GenBank/DDBJ whole genome shotgun (WGS) entry which is preliminary data.</text>
</comment>
<evidence type="ECO:0000313" key="5">
    <source>
        <dbReference type="EMBL" id="EWM21379.1"/>
    </source>
</evidence>
<dbReference type="OrthoDB" id="10260946at2759"/>
<dbReference type="InterPro" id="IPR036322">
    <property type="entry name" value="WD40_repeat_dom_sf"/>
</dbReference>
<feature type="compositionally biased region" description="Pro residues" evidence="4">
    <location>
        <begin position="259"/>
        <end position="270"/>
    </location>
</feature>
<dbReference type="PANTHER" id="PTHR44156">
    <property type="entry name" value="SUPERNUMERARY LIMBS, ISOFORM B-RELATED"/>
    <property type="match status" value="1"/>
</dbReference>
<organism evidence="5 6">
    <name type="scientific">Nannochloropsis gaditana</name>
    <dbReference type="NCBI Taxonomy" id="72520"/>
    <lineage>
        <taxon>Eukaryota</taxon>
        <taxon>Sar</taxon>
        <taxon>Stramenopiles</taxon>
        <taxon>Ochrophyta</taxon>
        <taxon>Eustigmatophyceae</taxon>
        <taxon>Eustigmatales</taxon>
        <taxon>Monodopsidaceae</taxon>
        <taxon>Nannochloropsis</taxon>
    </lineage>
</organism>
<evidence type="ECO:0000256" key="3">
    <source>
        <dbReference type="PROSITE-ProRule" id="PRU00221"/>
    </source>
</evidence>
<dbReference type="SUPFAM" id="SSF50978">
    <property type="entry name" value="WD40 repeat-like"/>
    <property type="match status" value="1"/>
</dbReference>
<protein>
    <submittedName>
        <fullName evidence="5">Methylosome protein</fullName>
    </submittedName>
</protein>
<dbReference type="InterPro" id="IPR053299">
    <property type="entry name" value="ASTRA_WD_repeat"/>
</dbReference>
<dbReference type="PROSITE" id="PS00678">
    <property type="entry name" value="WD_REPEATS_1"/>
    <property type="match status" value="1"/>
</dbReference>
<sequence>MQTVQICDLCVHDDLVAVASSRLEGKTWNGALTLYLATPSSTTTADTPPSPPPLTLTRMHVQSTTYGIPALAWCGATQAACNGSSPHEPHLLAAGQDNGDVVVYKVGRKGGENLHSSDIEVEETVTLVPLTTLTDHDDIVSAVAAGREEGGDGKLATGGWDCLVKVWRVGMDIVQPMSSWQAHRDHVTDLAWRGREGGREGGGGGRELASAGRDRSVKLWDTRMEGESLRLVDAHPQIPLALAWGGNASSLPSSSSPPTTLPPGPSPPPGLEGVAEGPLEKLTLISNLNLKWGAGEGEWALCVGFDDGSVEVLDLRLLPREAKCRGRGGRRRGVERSNEASILPSQRYRMHQTRTNALAPASCGPGASSEFLLASGGDDGVVTGMRVKAGQEGENQKLASPPSCGRHADYVRALSWLDLSGKGGGHEKVHPPCIPSQVLLSGGWDGHVRAWTWVDE</sequence>
<dbReference type="PROSITE" id="PS50082">
    <property type="entry name" value="WD_REPEATS_2"/>
    <property type="match status" value="1"/>
</dbReference>
<evidence type="ECO:0000256" key="1">
    <source>
        <dbReference type="ARBA" id="ARBA00022574"/>
    </source>
</evidence>
<reference evidence="5 6" key="1">
    <citation type="journal article" date="2014" name="Mol. Plant">
        <title>Chromosome Scale Genome Assembly and Transcriptome Profiling of Nannochloropsis gaditana in Nitrogen Depletion.</title>
        <authorList>
            <person name="Corteggiani Carpinelli E."/>
            <person name="Telatin A."/>
            <person name="Vitulo N."/>
            <person name="Forcato C."/>
            <person name="D'Angelo M."/>
            <person name="Schiavon R."/>
            <person name="Vezzi A."/>
            <person name="Giacometti G.M."/>
            <person name="Morosinotto T."/>
            <person name="Valle G."/>
        </authorList>
    </citation>
    <scope>NUCLEOTIDE SEQUENCE [LARGE SCALE GENOMIC DNA]</scope>
    <source>
        <strain evidence="5 6">B-31</strain>
    </source>
</reference>
<dbReference type="Gene3D" id="2.130.10.10">
    <property type="entry name" value="YVTN repeat-like/Quinoprotein amine dehydrogenase"/>
    <property type="match status" value="2"/>
</dbReference>
<dbReference type="SMART" id="SM00320">
    <property type="entry name" value="WD40"/>
    <property type="match status" value="5"/>
</dbReference>
<keyword evidence="1 3" id="KW-0853">WD repeat</keyword>
<dbReference type="AlphaFoldDB" id="W7TKV1"/>
<dbReference type="InterPro" id="IPR001680">
    <property type="entry name" value="WD40_rpt"/>
</dbReference>
<dbReference type="Proteomes" id="UP000019335">
    <property type="component" value="Unassembled WGS sequence"/>
</dbReference>
<dbReference type="EMBL" id="AZIL01002483">
    <property type="protein sequence ID" value="EWM21379.1"/>
    <property type="molecule type" value="Genomic_DNA"/>
</dbReference>
<keyword evidence="2" id="KW-0677">Repeat</keyword>
<feature type="region of interest" description="Disordered" evidence="4">
    <location>
        <begin position="248"/>
        <end position="275"/>
    </location>
</feature>
<dbReference type="InterPro" id="IPR019775">
    <property type="entry name" value="WD40_repeat_CS"/>
</dbReference>
<dbReference type="InterPro" id="IPR015943">
    <property type="entry name" value="WD40/YVTN_repeat-like_dom_sf"/>
</dbReference>
<evidence type="ECO:0000256" key="4">
    <source>
        <dbReference type="SAM" id="MobiDB-lite"/>
    </source>
</evidence>
<evidence type="ECO:0000256" key="2">
    <source>
        <dbReference type="ARBA" id="ARBA00022737"/>
    </source>
</evidence>
<keyword evidence="6" id="KW-1185">Reference proteome</keyword>
<evidence type="ECO:0000313" key="6">
    <source>
        <dbReference type="Proteomes" id="UP000019335"/>
    </source>
</evidence>
<feature type="region of interest" description="Disordered" evidence="4">
    <location>
        <begin position="193"/>
        <end position="212"/>
    </location>
</feature>